<dbReference type="InterPro" id="IPR017853">
    <property type="entry name" value="GH"/>
</dbReference>
<organism evidence="9 10">
    <name type="scientific">Musa acuminata subsp. malaccensis</name>
    <name type="common">Wild banana</name>
    <name type="synonym">Musa malaccensis</name>
    <dbReference type="NCBI Taxonomy" id="214687"/>
    <lineage>
        <taxon>Eukaryota</taxon>
        <taxon>Viridiplantae</taxon>
        <taxon>Streptophyta</taxon>
        <taxon>Embryophyta</taxon>
        <taxon>Tracheophyta</taxon>
        <taxon>Spermatophyta</taxon>
        <taxon>Magnoliopsida</taxon>
        <taxon>Liliopsida</taxon>
        <taxon>Zingiberales</taxon>
        <taxon>Musaceae</taxon>
        <taxon>Musa</taxon>
    </lineage>
</organism>
<evidence type="ECO:0000313" key="8">
    <source>
        <dbReference type="EMBL" id="CAG1854233.1"/>
    </source>
</evidence>
<dbReference type="FunCoup" id="A0A804KYU0">
    <property type="interactions" value="47"/>
</dbReference>
<protein>
    <recommendedName>
        <fullName evidence="3">glucan endo-1,3-beta-D-glucosidase</fullName>
        <ecNumber evidence="3">3.2.1.39</ecNumber>
    </recommendedName>
</protein>
<dbReference type="SUPFAM" id="SSF51445">
    <property type="entry name" value="(Trans)glycosidases"/>
    <property type="match status" value="1"/>
</dbReference>
<evidence type="ECO:0000313" key="10">
    <source>
        <dbReference type="Proteomes" id="UP000012960"/>
    </source>
</evidence>
<dbReference type="Pfam" id="PF00332">
    <property type="entry name" value="Glyco_hydro_17"/>
    <property type="match status" value="1"/>
</dbReference>
<dbReference type="GO" id="GO:0042973">
    <property type="term" value="F:glucan endo-1,3-beta-D-glucosidase activity"/>
    <property type="evidence" value="ECO:0007669"/>
    <property type="project" value="UniProtKB-EC"/>
</dbReference>
<evidence type="ECO:0000313" key="9">
    <source>
        <dbReference type="EnsemblPlants" id="Ma10_p21680.1"/>
    </source>
</evidence>
<dbReference type="OMA" id="YHVGAID"/>
<name>A0A804KYU0_MUSAM</name>
<keyword evidence="4" id="KW-0732">Signal</keyword>
<dbReference type="FunFam" id="3.20.20.80:FF:000005">
    <property type="entry name" value="Glucan endo-1,3-beta-glucosidase 14"/>
    <property type="match status" value="1"/>
</dbReference>
<reference evidence="9" key="2">
    <citation type="submission" date="2021-05" db="UniProtKB">
        <authorList>
            <consortium name="EnsemblPlants"/>
        </authorList>
    </citation>
    <scope>IDENTIFICATION</scope>
    <source>
        <strain evidence="9">subsp. malaccensis</strain>
    </source>
</reference>
<evidence type="ECO:0000256" key="7">
    <source>
        <dbReference type="RuleBase" id="RU004335"/>
    </source>
</evidence>
<dbReference type="Proteomes" id="UP000012960">
    <property type="component" value="Unplaced"/>
</dbReference>
<comment type="similarity">
    <text evidence="2 7">Belongs to the glycosyl hydrolase 17 family.</text>
</comment>
<dbReference type="EMBL" id="HG996476">
    <property type="protein sequence ID" value="CAG1854233.1"/>
    <property type="molecule type" value="Genomic_DNA"/>
</dbReference>
<comment type="catalytic activity">
    <reaction evidence="1">
        <text>Hydrolysis of (1-&gt;3)-beta-D-glucosidic linkages in (1-&gt;3)-beta-D-glucans.</text>
        <dbReference type="EC" id="3.2.1.39"/>
    </reaction>
</comment>
<evidence type="ECO:0000256" key="3">
    <source>
        <dbReference type="ARBA" id="ARBA00012780"/>
    </source>
</evidence>
<keyword evidence="10" id="KW-1185">Reference proteome</keyword>
<dbReference type="GO" id="GO:0005975">
    <property type="term" value="P:carbohydrate metabolic process"/>
    <property type="evidence" value="ECO:0007669"/>
    <property type="project" value="InterPro"/>
</dbReference>
<keyword evidence="5" id="KW-0378">Hydrolase</keyword>
<dbReference type="EC" id="3.2.1.39" evidence="3"/>
<proteinExistence type="inferred from homology"/>
<evidence type="ECO:0000256" key="1">
    <source>
        <dbReference type="ARBA" id="ARBA00000382"/>
    </source>
</evidence>
<sequence>MQAKKGIGKRLPSPPSLPTSPSPCLFFKSLPPPSSSSLSLSLSLSPLLMAVSILLRSRIVSMFLLFNLLSSEFGFLRLGSSLGINYGQVANNLPSPEQVRLLLTSLRITKTRIYDTNPRVLTAFANTGIDLIVTVPNEAVGVMMDPRQALQWVMTNVQPYFPATKITGISVGNEVYTSDDPTLMSNLVPALLSIHSALVQLGLDSYIHVSTANSLAVLENSYPPSMGSFKPEMANLLVPFLQFLAATKSPFWINAYPYFAYKDSPAKVSLDYVLFNPNAGMVDPYTKLRYDNMLYAQVDAVIFAIARLGYGGVDVRVSETGWPSKGDPNEVGATVENARAYNRNLLLRQIRSEGTPVRPNQRLEVYLFALFNEDMKPGPTSERNYGLYQPDGTMVYNVGLAALTSSASVSLTSSATRENGETMNSIHVMGLPLCPNTTKKKKKQRQYTSGGIPPSTILFI</sequence>
<dbReference type="InParanoid" id="A0A804KYU0"/>
<dbReference type="InterPro" id="IPR044965">
    <property type="entry name" value="Glyco_hydro_17_plant"/>
</dbReference>
<dbReference type="InterPro" id="IPR000490">
    <property type="entry name" value="Glyco_hydro_17"/>
</dbReference>
<dbReference type="Gramene" id="Ma10_t21680.1">
    <property type="protein sequence ID" value="Ma10_p21680.1"/>
    <property type="gene ID" value="Ma10_g21680"/>
</dbReference>
<dbReference type="Gene3D" id="3.20.20.80">
    <property type="entry name" value="Glycosidases"/>
    <property type="match status" value="1"/>
</dbReference>
<evidence type="ECO:0000256" key="6">
    <source>
        <dbReference type="ARBA" id="ARBA00023295"/>
    </source>
</evidence>
<evidence type="ECO:0000256" key="4">
    <source>
        <dbReference type="ARBA" id="ARBA00022729"/>
    </source>
</evidence>
<reference evidence="8" key="1">
    <citation type="submission" date="2021-03" db="EMBL/GenBank/DDBJ databases">
        <authorList>
            <consortium name="Genoscope - CEA"/>
            <person name="William W."/>
        </authorList>
    </citation>
    <scope>NUCLEOTIDE SEQUENCE</scope>
    <source>
        <strain evidence="8">Doubled-haploid Pahang</strain>
    </source>
</reference>
<accession>A0A804KYU0</accession>
<dbReference type="EnsemblPlants" id="Ma10_t21680.1">
    <property type="protein sequence ID" value="Ma10_p21680.1"/>
    <property type="gene ID" value="Ma10_g21680"/>
</dbReference>
<gene>
    <name evidence="8" type="ORF">GSMUA_324590.1</name>
</gene>
<dbReference type="AlphaFoldDB" id="A0A804KYU0"/>
<keyword evidence="6" id="KW-0326">Glycosidase</keyword>
<evidence type="ECO:0000256" key="2">
    <source>
        <dbReference type="ARBA" id="ARBA00008773"/>
    </source>
</evidence>
<dbReference type="GO" id="GO:0005886">
    <property type="term" value="C:plasma membrane"/>
    <property type="evidence" value="ECO:0000318"/>
    <property type="project" value="GO_Central"/>
</dbReference>
<evidence type="ECO:0000256" key="5">
    <source>
        <dbReference type="ARBA" id="ARBA00022801"/>
    </source>
</evidence>
<dbReference type="PANTHER" id="PTHR32227">
    <property type="entry name" value="GLUCAN ENDO-1,3-BETA-GLUCOSIDASE BG1-RELATED-RELATED"/>
    <property type="match status" value="1"/>
</dbReference>
<dbReference type="OrthoDB" id="77201at2759"/>